<dbReference type="GO" id="GO:0000049">
    <property type="term" value="F:tRNA binding"/>
    <property type="evidence" value="ECO:0007669"/>
    <property type="project" value="UniProtKB-KW"/>
</dbReference>
<dbReference type="Pfam" id="PF20258">
    <property type="entry name" value="tRNA_Me_trans_C"/>
    <property type="match status" value="1"/>
</dbReference>
<keyword evidence="1 11" id="KW-0963">Cytoplasm</keyword>
<dbReference type="FunFam" id="3.40.50.620:FF:000115">
    <property type="entry name" value="tRNA-specific 2-thiouridylase MnmA"/>
    <property type="match status" value="1"/>
</dbReference>
<keyword evidence="4 11" id="KW-0819">tRNA processing</keyword>
<feature type="site" description="Interaction with tRNA" evidence="11">
    <location>
        <position position="129"/>
    </location>
</feature>
<dbReference type="NCBIfam" id="TIGR00420">
    <property type="entry name" value="trmU"/>
    <property type="match status" value="1"/>
</dbReference>
<keyword evidence="8" id="KW-1015">Disulfide bond</keyword>
<evidence type="ECO:0000259" key="12">
    <source>
        <dbReference type="Pfam" id="PF20258"/>
    </source>
</evidence>
<evidence type="ECO:0000256" key="10">
    <source>
        <dbReference type="ARBA" id="ARBA00056575"/>
    </source>
</evidence>
<feature type="binding site" evidence="11">
    <location>
        <position position="36"/>
    </location>
    <ligand>
        <name>ATP</name>
        <dbReference type="ChEBI" id="CHEBI:30616"/>
    </ligand>
</feature>
<keyword evidence="3 11" id="KW-0808">Transferase</keyword>
<dbReference type="Pfam" id="PF03054">
    <property type="entry name" value="tRNA_Me_trans"/>
    <property type="match status" value="1"/>
</dbReference>
<proteinExistence type="inferred from homology"/>
<dbReference type="EC" id="2.8.1.13" evidence="11"/>
<dbReference type="GO" id="GO:0005737">
    <property type="term" value="C:cytoplasm"/>
    <property type="evidence" value="ECO:0007669"/>
    <property type="project" value="UniProtKB-SubCell"/>
</dbReference>
<gene>
    <name evidence="11 14" type="primary">mnmA</name>
    <name evidence="14" type="ORF">BR63_02675</name>
</gene>
<comment type="similarity">
    <text evidence="11">Belongs to the MnmA/TRMU family.</text>
</comment>
<dbReference type="Pfam" id="PF20259">
    <property type="entry name" value="tRNA_Me_trans_M"/>
    <property type="match status" value="1"/>
</dbReference>
<reference evidence="14 15" key="1">
    <citation type="journal article" date="2019" name="Front. Microbiol.">
        <title>Thermoanaerosceptrum fracticalcis gen. nov. sp. nov., a Novel Fumarate-Fermenting Microorganism From a Deep Fractured Carbonate Aquifer of the US Great Basin.</title>
        <authorList>
            <person name="Hamilton-Brehm S.D."/>
            <person name="Stewart L.E."/>
            <person name="Zavarin M."/>
            <person name="Caldwell M."/>
            <person name="Lawson P.A."/>
            <person name="Onstott T.C."/>
            <person name="Grzymski J."/>
            <person name="Neveux I."/>
            <person name="Lollar B.S."/>
            <person name="Russell C.E."/>
            <person name="Moser D.P."/>
        </authorList>
    </citation>
    <scope>NUCLEOTIDE SEQUENCE [LARGE SCALE GENOMIC DNA]</scope>
    <source>
        <strain evidence="14 15">DRI-13</strain>
    </source>
</reference>
<protein>
    <recommendedName>
        <fullName evidence="11">tRNA-specific 2-thiouridylase MnmA</fullName>
        <ecNumber evidence="11">2.8.1.13</ecNumber>
    </recommendedName>
</protein>
<feature type="binding site" evidence="11">
    <location>
        <position position="128"/>
    </location>
    <ligand>
        <name>ATP</name>
        <dbReference type="ChEBI" id="CHEBI:30616"/>
    </ligand>
</feature>
<dbReference type="Gene3D" id="3.40.50.620">
    <property type="entry name" value="HUPs"/>
    <property type="match status" value="1"/>
</dbReference>
<keyword evidence="15" id="KW-1185">Reference proteome</keyword>
<name>A0A7G6DZQ5_THEFR</name>
<dbReference type="InterPro" id="IPR023382">
    <property type="entry name" value="MnmA-like_central_sf"/>
</dbReference>
<dbReference type="NCBIfam" id="NF001138">
    <property type="entry name" value="PRK00143.1"/>
    <property type="match status" value="1"/>
</dbReference>
<evidence type="ECO:0000256" key="9">
    <source>
        <dbReference type="ARBA" id="ARBA00051542"/>
    </source>
</evidence>
<evidence type="ECO:0000256" key="4">
    <source>
        <dbReference type="ARBA" id="ARBA00022694"/>
    </source>
</evidence>
<dbReference type="PANTHER" id="PTHR11933:SF5">
    <property type="entry name" value="MITOCHONDRIAL TRNA-SPECIFIC 2-THIOURIDYLASE 1"/>
    <property type="match status" value="1"/>
</dbReference>
<comment type="catalytic activity">
    <reaction evidence="9 11">
        <text>S-sulfanyl-L-cysteinyl-[protein] + uridine(34) in tRNA + AH2 + ATP = 2-thiouridine(34) in tRNA + L-cysteinyl-[protein] + A + AMP + diphosphate + H(+)</text>
        <dbReference type="Rhea" id="RHEA:47032"/>
        <dbReference type="Rhea" id="RHEA-COMP:10131"/>
        <dbReference type="Rhea" id="RHEA-COMP:11726"/>
        <dbReference type="Rhea" id="RHEA-COMP:11727"/>
        <dbReference type="Rhea" id="RHEA-COMP:11728"/>
        <dbReference type="ChEBI" id="CHEBI:13193"/>
        <dbReference type="ChEBI" id="CHEBI:15378"/>
        <dbReference type="ChEBI" id="CHEBI:17499"/>
        <dbReference type="ChEBI" id="CHEBI:29950"/>
        <dbReference type="ChEBI" id="CHEBI:30616"/>
        <dbReference type="ChEBI" id="CHEBI:33019"/>
        <dbReference type="ChEBI" id="CHEBI:61963"/>
        <dbReference type="ChEBI" id="CHEBI:65315"/>
        <dbReference type="ChEBI" id="CHEBI:87170"/>
        <dbReference type="ChEBI" id="CHEBI:456215"/>
        <dbReference type="EC" id="2.8.1.13"/>
    </reaction>
</comment>
<dbReference type="InterPro" id="IPR046885">
    <property type="entry name" value="MnmA-like_C"/>
</dbReference>
<dbReference type="HAMAP" id="MF_00144">
    <property type="entry name" value="tRNA_thiouridyl_MnmA"/>
    <property type="match status" value="1"/>
</dbReference>
<comment type="caution">
    <text evidence="11">Lacks conserved residue(s) required for the propagation of feature annotation.</text>
</comment>
<feature type="domain" description="tRNA-specific 2-thiouridylase MnmA-like central" evidence="13">
    <location>
        <begin position="210"/>
        <end position="275"/>
    </location>
</feature>
<evidence type="ECO:0000256" key="2">
    <source>
        <dbReference type="ARBA" id="ARBA00022555"/>
    </source>
</evidence>
<keyword evidence="6 11" id="KW-0067">ATP-binding</keyword>
<comment type="function">
    <text evidence="10 11">Catalyzes the 2-thiolation of uridine at the wobble position (U34) of tRNA, leading to the formation of s(2)U34.</text>
</comment>
<dbReference type="Gene3D" id="2.40.30.10">
    <property type="entry name" value="Translation factors"/>
    <property type="match status" value="1"/>
</dbReference>
<evidence type="ECO:0000259" key="13">
    <source>
        <dbReference type="Pfam" id="PF20259"/>
    </source>
</evidence>
<dbReference type="GO" id="GO:0002143">
    <property type="term" value="P:tRNA wobble position uridine thiolation"/>
    <property type="evidence" value="ECO:0007669"/>
    <property type="project" value="TreeGrafter"/>
</dbReference>
<dbReference type="RefSeq" id="WP_034421722.1">
    <property type="nucleotide sequence ID" value="NZ_CP045798.1"/>
</dbReference>
<dbReference type="GO" id="GO:0005524">
    <property type="term" value="F:ATP binding"/>
    <property type="evidence" value="ECO:0007669"/>
    <property type="project" value="UniProtKB-KW"/>
</dbReference>
<evidence type="ECO:0000256" key="1">
    <source>
        <dbReference type="ARBA" id="ARBA00022490"/>
    </source>
</evidence>
<keyword evidence="7 11" id="KW-0694">RNA-binding</keyword>
<feature type="active site" description="Nucleophile" evidence="11">
    <location>
        <position position="104"/>
    </location>
</feature>
<feature type="site" description="Interaction with tRNA" evidence="11">
    <location>
        <position position="342"/>
    </location>
</feature>
<dbReference type="AlphaFoldDB" id="A0A7G6DZQ5"/>
<keyword evidence="5 11" id="KW-0547">Nucleotide-binding</keyword>
<dbReference type="PANTHER" id="PTHR11933">
    <property type="entry name" value="TRNA 5-METHYLAMINOMETHYL-2-THIOURIDYLATE -METHYLTRANSFERASE"/>
    <property type="match status" value="1"/>
</dbReference>
<dbReference type="EMBL" id="CP045798">
    <property type="protein sequence ID" value="QNB45309.1"/>
    <property type="molecule type" value="Genomic_DNA"/>
</dbReference>
<dbReference type="FunFam" id="2.30.30.280:FF:000001">
    <property type="entry name" value="tRNA-specific 2-thiouridylase MnmA"/>
    <property type="match status" value="1"/>
</dbReference>
<dbReference type="FunFam" id="2.40.30.10:FF:000023">
    <property type="entry name" value="tRNA-specific 2-thiouridylase MnmA"/>
    <property type="match status" value="1"/>
</dbReference>
<dbReference type="InterPro" id="IPR046884">
    <property type="entry name" value="MnmA-like_central"/>
</dbReference>
<evidence type="ECO:0000256" key="8">
    <source>
        <dbReference type="ARBA" id="ARBA00023157"/>
    </source>
</evidence>
<keyword evidence="2 11" id="KW-0820">tRNA-binding</keyword>
<feature type="region of interest" description="Interaction with tRNA" evidence="11">
    <location>
        <begin position="309"/>
        <end position="310"/>
    </location>
</feature>
<evidence type="ECO:0000256" key="11">
    <source>
        <dbReference type="HAMAP-Rule" id="MF_00144"/>
    </source>
</evidence>
<dbReference type="GO" id="GO:0103016">
    <property type="term" value="F:tRNA-uridine 2-sulfurtransferase activity"/>
    <property type="evidence" value="ECO:0007669"/>
    <property type="project" value="UniProtKB-EC"/>
</dbReference>
<feature type="domain" description="tRNA-specific 2-thiouridylase MnmA-like C-terminal" evidence="12">
    <location>
        <begin position="283"/>
        <end position="358"/>
    </location>
</feature>
<dbReference type="Proteomes" id="UP000515847">
    <property type="component" value="Chromosome"/>
</dbReference>
<feature type="region of interest" description="Interaction with tRNA" evidence="11">
    <location>
        <begin position="152"/>
        <end position="154"/>
    </location>
</feature>
<evidence type="ECO:0000256" key="6">
    <source>
        <dbReference type="ARBA" id="ARBA00022840"/>
    </source>
</evidence>
<evidence type="ECO:0000256" key="3">
    <source>
        <dbReference type="ARBA" id="ARBA00022679"/>
    </source>
</evidence>
<sequence>MPGKKRVIVAMSGGVDSSVAAALLKEQGYEVIGVTMQIWQAGKEDEKAGGCCSLSAVNDARRVADKLGIPYYVMNFRSLFEEKVINYFTDEYMKGRTPNPCIACNRYVKFEAFLHKAKGLEADFIATGHYARINYDEERRRYLLRKAVDDHKDQTYALYSMTQDQLAQTLFPLGEYTKPQIRQKAAEIGLLVANKPDSQEICFVSDNNYKNFLMERVAPEEIKPGPFLNTKGERIGTHQGLPFYTVGQRKGLGLALGYPAYVLALDTKRNAVIIGTDEDVYQKALLARDNNFIAIGELKNPLEVEAKIRYGAEPAPAVISLQPDGRVLVEFKEAQRAITPGQAVVYYQGDLVVGGGTIDEVVFAAS</sequence>
<evidence type="ECO:0000313" key="14">
    <source>
        <dbReference type="EMBL" id="QNB45309.1"/>
    </source>
</evidence>
<feature type="active site" description="Cysteine persulfide intermediate" evidence="11">
    <location>
        <position position="202"/>
    </location>
</feature>
<dbReference type="InterPro" id="IPR004506">
    <property type="entry name" value="MnmA-like"/>
</dbReference>
<dbReference type="CDD" id="cd01998">
    <property type="entry name" value="MnmA_TRMU-like"/>
    <property type="match status" value="1"/>
</dbReference>
<dbReference type="KEGG" id="tfr:BR63_02675"/>
<accession>A0A7G6DZQ5</accession>
<dbReference type="OrthoDB" id="9800696at2"/>
<comment type="subcellular location">
    <subcellularLocation>
        <location evidence="11">Cytoplasm</location>
    </subcellularLocation>
</comment>
<dbReference type="SUPFAM" id="SSF52402">
    <property type="entry name" value="Adenine nucleotide alpha hydrolases-like"/>
    <property type="match status" value="1"/>
</dbReference>
<dbReference type="Gene3D" id="2.30.30.280">
    <property type="entry name" value="Adenine nucleotide alpha hydrolases-like domains"/>
    <property type="match status" value="1"/>
</dbReference>
<evidence type="ECO:0000313" key="15">
    <source>
        <dbReference type="Proteomes" id="UP000515847"/>
    </source>
</evidence>
<dbReference type="InterPro" id="IPR014729">
    <property type="entry name" value="Rossmann-like_a/b/a_fold"/>
</dbReference>
<evidence type="ECO:0000256" key="5">
    <source>
        <dbReference type="ARBA" id="ARBA00022741"/>
    </source>
</evidence>
<feature type="binding site" evidence="11">
    <location>
        <begin position="10"/>
        <end position="17"/>
    </location>
    <ligand>
        <name>ATP</name>
        <dbReference type="ChEBI" id="CHEBI:30616"/>
    </ligand>
</feature>
<evidence type="ECO:0000256" key="7">
    <source>
        <dbReference type="ARBA" id="ARBA00022884"/>
    </source>
</evidence>
<organism evidence="14 15">
    <name type="scientific">Thermanaerosceptrum fracticalcis</name>
    <dbReference type="NCBI Taxonomy" id="1712410"/>
    <lineage>
        <taxon>Bacteria</taxon>
        <taxon>Bacillati</taxon>
        <taxon>Bacillota</taxon>
        <taxon>Clostridia</taxon>
        <taxon>Eubacteriales</taxon>
        <taxon>Peptococcaceae</taxon>
        <taxon>Thermanaerosceptrum</taxon>
    </lineage>
</organism>